<keyword evidence="2" id="KW-1185">Reference proteome</keyword>
<dbReference type="Proteomes" id="UP000242886">
    <property type="component" value="Chromosome SDENCHOL"/>
</dbReference>
<sequence length="141" mass="15006">MLQADADQLAVGFVQRAGLNGQRENVFPAVASVLRCFACRAASFQPDIDSGPVVRISCGSQNFIALPGKLGEEVGKPPFFLDQGRQLVNVAFGQDPLFVLQQFDKAAQHCQFILDETGKTGIGSSLHGRACGAVYFCAASI</sequence>
<gene>
    <name evidence="1" type="ORF">SDENCHOL_20908</name>
</gene>
<dbReference type="EMBL" id="LT837803">
    <property type="protein sequence ID" value="SMB29919.1"/>
    <property type="molecule type" value="Genomic_DNA"/>
</dbReference>
<proteinExistence type="predicted"/>
<evidence type="ECO:0000313" key="2">
    <source>
        <dbReference type="Proteomes" id="UP000242886"/>
    </source>
</evidence>
<dbReference type="AlphaFoldDB" id="A0A7Z7HTB4"/>
<protein>
    <submittedName>
        <fullName evidence="1">Uncharacterized protein</fullName>
    </submittedName>
</protein>
<reference evidence="1" key="1">
    <citation type="submission" date="2017-03" db="EMBL/GenBank/DDBJ databases">
        <authorList>
            <consortium name="AG Boll"/>
        </authorList>
    </citation>
    <scope>NUCLEOTIDE SEQUENCE [LARGE SCALE GENOMIC DNA]</scope>
    <source>
        <strain evidence="1">Chol</strain>
    </source>
</reference>
<evidence type="ECO:0000313" key="1">
    <source>
        <dbReference type="EMBL" id="SMB29919.1"/>
    </source>
</evidence>
<organism evidence="1 2">
    <name type="scientific">Sterolibacterium denitrificans</name>
    <dbReference type="NCBI Taxonomy" id="157592"/>
    <lineage>
        <taxon>Bacteria</taxon>
        <taxon>Pseudomonadati</taxon>
        <taxon>Pseudomonadota</taxon>
        <taxon>Betaproteobacteria</taxon>
        <taxon>Nitrosomonadales</taxon>
        <taxon>Sterolibacteriaceae</taxon>
        <taxon>Sterolibacterium</taxon>
    </lineage>
</organism>
<name>A0A7Z7HTB4_9PROT</name>
<accession>A0A7Z7HTB4</accession>